<reference evidence="3" key="1">
    <citation type="submission" date="2020-11" db="EMBL/GenBank/DDBJ databases">
        <authorList>
            <person name="Tran Van P."/>
        </authorList>
    </citation>
    <scope>NUCLEOTIDE SEQUENCE</scope>
</reference>
<dbReference type="InterPro" id="IPR036915">
    <property type="entry name" value="Cyclin-like_sf"/>
</dbReference>
<feature type="compositionally biased region" description="Basic and acidic residues" evidence="1">
    <location>
        <begin position="29"/>
        <end position="41"/>
    </location>
</feature>
<feature type="compositionally biased region" description="Basic and acidic residues" evidence="1">
    <location>
        <begin position="52"/>
        <end position="65"/>
    </location>
</feature>
<feature type="compositionally biased region" description="Polar residues" evidence="1">
    <location>
        <begin position="1"/>
        <end position="12"/>
    </location>
</feature>
<sequence>MSKARTGTSRSTPRLRVGLKHSGGVGEGKGGRENGGEDSQLRIESGQSGKQFKGEGDLSTPDRDRALISPSSAVQSIVSDCGECQASTVGEWKTVEGKPPPVHPTEIRTSISPSSAVELNTTSALANYATEAAARPPPLCNLCAPPEAKESFPNPPFPLFQTNPFILRRLSAEPFWPGCLPVGGRGCPRGTLAMGDDLLCWETNVECRAFVDPVLLNDERVLQNLLSSEDRYSPSSSYFTRFQTDLTPQMREIVTEWMLELSRKLTFHWLATCFTSEPAGGARGTEVSGGIPSDQQLVSINGFVCSQVCEEQKCREVFPLINN</sequence>
<feature type="domain" description="Cyclin N-terminal" evidence="2">
    <location>
        <begin position="221"/>
        <end position="270"/>
    </location>
</feature>
<proteinExistence type="predicted"/>
<dbReference type="EMBL" id="OC000342">
    <property type="protein sequence ID" value="CAD7256982.1"/>
    <property type="molecule type" value="Genomic_DNA"/>
</dbReference>
<evidence type="ECO:0000259" key="2">
    <source>
        <dbReference type="Pfam" id="PF00134"/>
    </source>
</evidence>
<dbReference type="AlphaFoldDB" id="A0A7R9AM85"/>
<name>A0A7R9AM85_TIMSH</name>
<dbReference type="Gene3D" id="1.10.472.10">
    <property type="entry name" value="Cyclin-like"/>
    <property type="match status" value="2"/>
</dbReference>
<protein>
    <recommendedName>
        <fullName evidence="2">Cyclin N-terminal domain-containing protein</fullName>
    </recommendedName>
</protein>
<dbReference type="Pfam" id="PF00134">
    <property type="entry name" value="Cyclin_N"/>
    <property type="match status" value="1"/>
</dbReference>
<feature type="region of interest" description="Disordered" evidence="1">
    <location>
        <begin position="1"/>
        <end position="65"/>
    </location>
</feature>
<accession>A0A7R9AM85</accession>
<dbReference type="SUPFAM" id="SSF47954">
    <property type="entry name" value="Cyclin-like"/>
    <property type="match status" value="1"/>
</dbReference>
<evidence type="ECO:0000313" key="3">
    <source>
        <dbReference type="EMBL" id="CAD7256982.1"/>
    </source>
</evidence>
<evidence type="ECO:0000256" key="1">
    <source>
        <dbReference type="SAM" id="MobiDB-lite"/>
    </source>
</evidence>
<dbReference type="InterPro" id="IPR006671">
    <property type="entry name" value="Cyclin_N"/>
</dbReference>
<gene>
    <name evidence="3" type="ORF">TSIB3V08_LOCUS1257</name>
</gene>
<organism evidence="3">
    <name type="scientific">Timema shepardi</name>
    <name type="common">Walking stick</name>
    <dbReference type="NCBI Taxonomy" id="629360"/>
    <lineage>
        <taxon>Eukaryota</taxon>
        <taxon>Metazoa</taxon>
        <taxon>Ecdysozoa</taxon>
        <taxon>Arthropoda</taxon>
        <taxon>Hexapoda</taxon>
        <taxon>Insecta</taxon>
        <taxon>Pterygota</taxon>
        <taxon>Neoptera</taxon>
        <taxon>Polyneoptera</taxon>
        <taxon>Phasmatodea</taxon>
        <taxon>Timematodea</taxon>
        <taxon>Timematoidea</taxon>
        <taxon>Timematidae</taxon>
        <taxon>Timema</taxon>
    </lineage>
</organism>